<dbReference type="Gene3D" id="3.30.460.10">
    <property type="entry name" value="Beta Polymerase, domain 2"/>
    <property type="match status" value="1"/>
</dbReference>
<evidence type="ECO:0000313" key="3">
    <source>
        <dbReference type="Proteomes" id="UP001362999"/>
    </source>
</evidence>
<reference evidence="2 3" key="1">
    <citation type="journal article" date="2024" name="J Genomics">
        <title>Draft genome sequencing and assembly of Favolaschia claudopus CIRM-BRFM 2984 isolated from oak limbs.</title>
        <authorList>
            <person name="Navarro D."/>
            <person name="Drula E."/>
            <person name="Chaduli D."/>
            <person name="Cazenave R."/>
            <person name="Ahrendt S."/>
            <person name="Wang J."/>
            <person name="Lipzen A."/>
            <person name="Daum C."/>
            <person name="Barry K."/>
            <person name="Grigoriev I.V."/>
            <person name="Favel A."/>
            <person name="Rosso M.N."/>
            <person name="Martin F."/>
        </authorList>
    </citation>
    <scope>NUCLEOTIDE SEQUENCE [LARGE SCALE GENOMIC DNA]</scope>
    <source>
        <strain evidence="2 3">CIRM-BRFM 2984</strain>
    </source>
</reference>
<dbReference type="EMBL" id="JAWWNJ010000017">
    <property type="protein sequence ID" value="KAK7038126.1"/>
    <property type="molecule type" value="Genomic_DNA"/>
</dbReference>
<evidence type="ECO:0000259" key="1">
    <source>
        <dbReference type="Pfam" id="PF01909"/>
    </source>
</evidence>
<name>A0AAW0CIH5_9AGAR</name>
<keyword evidence="3" id="KW-1185">Reference proteome</keyword>
<accession>A0AAW0CIH5</accession>
<sequence>MDHAHVSSLLKTLQIPSKIHTVYLIGSRLWGTHSPKSDFDLLIVTADTRSSFPKSQHKGNYDATIITETEFRQQVESGSLIESLCCLFPGTEECVLAVDVTRNRRALIGKDQLQKMRLWVDERTQKDREKAMKFWTKGSETRQKGWKILQHSIAAESILHGLHEIIEEEKVDLQDIALRQVTVQRLVTEGREDDDRDWLAKDWKDVDTEHRTRLQRLKIMP</sequence>
<dbReference type="Pfam" id="PF01909">
    <property type="entry name" value="NTP_transf_2"/>
    <property type="match status" value="1"/>
</dbReference>
<dbReference type="InterPro" id="IPR043519">
    <property type="entry name" value="NT_sf"/>
</dbReference>
<comment type="caution">
    <text evidence="2">The sequence shown here is derived from an EMBL/GenBank/DDBJ whole genome shotgun (WGS) entry which is preliminary data.</text>
</comment>
<dbReference type="InterPro" id="IPR002934">
    <property type="entry name" value="Polymerase_NTP_transf_dom"/>
</dbReference>
<evidence type="ECO:0000313" key="2">
    <source>
        <dbReference type="EMBL" id="KAK7038126.1"/>
    </source>
</evidence>
<dbReference type="CDD" id="cd05403">
    <property type="entry name" value="NT_KNTase_like"/>
    <property type="match status" value="1"/>
</dbReference>
<dbReference type="GO" id="GO:0016779">
    <property type="term" value="F:nucleotidyltransferase activity"/>
    <property type="evidence" value="ECO:0007669"/>
    <property type="project" value="InterPro"/>
</dbReference>
<feature type="domain" description="Polymerase nucleotidyl transferase" evidence="1">
    <location>
        <begin position="9"/>
        <end position="58"/>
    </location>
</feature>
<protein>
    <recommendedName>
        <fullName evidence="1">Polymerase nucleotidyl transferase domain-containing protein</fullName>
    </recommendedName>
</protein>
<dbReference type="AlphaFoldDB" id="A0AAW0CIH5"/>
<dbReference type="Proteomes" id="UP001362999">
    <property type="component" value="Unassembled WGS sequence"/>
</dbReference>
<proteinExistence type="predicted"/>
<organism evidence="2 3">
    <name type="scientific">Favolaschia claudopus</name>
    <dbReference type="NCBI Taxonomy" id="2862362"/>
    <lineage>
        <taxon>Eukaryota</taxon>
        <taxon>Fungi</taxon>
        <taxon>Dikarya</taxon>
        <taxon>Basidiomycota</taxon>
        <taxon>Agaricomycotina</taxon>
        <taxon>Agaricomycetes</taxon>
        <taxon>Agaricomycetidae</taxon>
        <taxon>Agaricales</taxon>
        <taxon>Marasmiineae</taxon>
        <taxon>Mycenaceae</taxon>
        <taxon>Favolaschia</taxon>
    </lineage>
</organism>
<gene>
    <name evidence="2" type="ORF">R3P38DRAFT_537804</name>
</gene>
<dbReference type="SUPFAM" id="SSF81301">
    <property type="entry name" value="Nucleotidyltransferase"/>
    <property type="match status" value="1"/>
</dbReference>